<keyword evidence="2" id="KW-1185">Reference proteome</keyword>
<evidence type="ECO:0000313" key="1">
    <source>
        <dbReference type="EMBL" id="AIE86433.1"/>
    </source>
</evidence>
<dbReference type="KEGG" id="fgi:OP10G_3065"/>
<evidence type="ECO:0000313" key="2">
    <source>
        <dbReference type="Proteomes" id="UP000027982"/>
    </source>
</evidence>
<reference evidence="1 2" key="1">
    <citation type="journal article" date="2014" name="PLoS ONE">
        <title>The first complete genome sequence of the class fimbriimonadia in the phylum armatimonadetes.</title>
        <authorList>
            <person name="Hu Z.Y."/>
            <person name="Wang Y.Z."/>
            <person name="Im W.T."/>
            <person name="Wang S.Y."/>
            <person name="Zhao G.P."/>
            <person name="Zheng H.J."/>
            <person name="Quan Z.X."/>
        </authorList>
    </citation>
    <scope>NUCLEOTIDE SEQUENCE [LARGE SCALE GENOMIC DNA]</scope>
    <source>
        <strain evidence="1">Gsoil 348</strain>
    </source>
</reference>
<sequence>MVYGGYRLWLEKAIEGAHFSPVVPGEVNLLGIDPGAGYKIIVANYVAQLVEASDKFQGNGNDQGGATEGSIKKRIPIKEMLAVLRGDEKALGPLTMTMNEMKEDLLPPIRIVWSAEDLHKAFSGDAAKRNQLEQDLNVHINGMPLDKVRPASIENGIVVDVPVKVKVNLAGTTKEVVGHVLMPYKPRLIQTVESQYADKNYNREMQAGYYKTEAETIQQHPDRAENIQKSLLSMISDETGRRLAEPVERVLRSATVIVNESHIKSASYRTYDTSDGLRNDLTVEMTDEGRQRLWKYSHDKVGTQILLVADGVAIEAPRIQHVLAEGELTITQMRDKVLVKDAVDKINKHTKVQSN</sequence>
<dbReference type="HOGENOM" id="CLU_780207_0_0_0"/>
<organism evidence="1 2">
    <name type="scientific">Fimbriimonas ginsengisoli Gsoil 348</name>
    <dbReference type="NCBI Taxonomy" id="661478"/>
    <lineage>
        <taxon>Bacteria</taxon>
        <taxon>Bacillati</taxon>
        <taxon>Armatimonadota</taxon>
        <taxon>Fimbriimonadia</taxon>
        <taxon>Fimbriimonadales</taxon>
        <taxon>Fimbriimonadaceae</taxon>
        <taxon>Fimbriimonas</taxon>
    </lineage>
</organism>
<accession>A0A068NSB0</accession>
<name>A0A068NSB0_FIMGI</name>
<gene>
    <name evidence="1" type="ORF">OP10G_3065</name>
</gene>
<dbReference type="AlphaFoldDB" id="A0A068NSB0"/>
<proteinExistence type="predicted"/>
<protein>
    <submittedName>
        <fullName evidence="1">Uncharacterized protein</fullName>
    </submittedName>
</protein>
<dbReference type="STRING" id="661478.OP10G_3065"/>
<dbReference type="EMBL" id="CP007139">
    <property type="protein sequence ID" value="AIE86433.1"/>
    <property type="molecule type" value="Genomic_DNA"/>
</dbReference>
<dbReference type="Proteomes" id="UP000027982">
    <property type="component" value="Chromosome"/>
</dbReference>
<dbReference type="Gene3D" id="3.30.1360.200">
    <property type="match status" value="1"/>
</dbReference>